<proteinExistence type="predicted"/>
<accession>A0A0A9CB65</accession>
<protein>
    <submittedName>
        <fullName evidence="1">Uncharacterized protein</fullName>
    </submittedName>
</protein>
<dbReference type="EMBL" id="GBRH01225059">
    <property type="protein sequence ID" value="JAD72836.1"/>
    <property type="molecule type" value="Transcribed_RNA"/>
</dbReference>
<sequence>MCSNMICCSNTYLMDGWWSTYIKLVVRTRAAKTLVTITCCDKLRGTFSIDNCEIVMKCTNVQKWIA</sequence>
<reference evidence="1" key="1">
    <citation type="submission" date="2014-09" db="EMBL/GenBank/DDBJ databases">
        <authorList>
            <person name="Magalhaes I.L.F."/>
            <person name="Oliveira U."/>
            <person name="Santos F.R."/>
            <person name="Vidigal T.H.D.A."/>
            <person name="Brescovit A.D."/>
            <person name="Santos A.J."/>
        </authorList>
    </citation>
    <scope>NUCLEOTIDE SEQUENCE</scope>
    <source>
        <tissue evidence="1">Shoot tissue taken approximately 20 cm above the soil surface</tissue>
    </source>
</reference>
<evidence type="ECO:0000313" key="1">
    <source>
        <dbReference type="EMBL" id="JAD72836.1"/>
    </source>
</evidence>
<organism evidence="1">
    <name type="scientific">Arundo donax</name>
    <name type="common">Giant reed</name>
    <name type="synonym">Donax arundinaceus</name>
    <dbReference type="NCBI Taxonomy" id="35708"/>
    <lineage>
        <taxon>Eukaryota</taxon>
        <taxon>Viridiplantae</taxon>
        <taxon>Streptophyta</taxon>
        <taxon>Embryophyta</taxon>
        <taxon>Tracheophyta</taxon>
        <taxon>Spermatophyta</taxon>
        <taxon>Magnoliopsida</taxon>
        <taxon>Liliopsida</taxon>
        <taxon>Poales</taxon>
        <taxon>Poaceae</taxon>
        <taxon>PACMAD clade</taxon>
        <taxon>Arundinoideae</taxon>
        <taxon>Arundineae</taxon>
        <taxon>Arundo</taxon>
    </lineage>
</organism>
<dbReference type="AlphaFoldDB" id="A0A0A9CB65"/>
<reference evidence="1" key="2">
    <citation type="journal article" date="2015" name="Data Brief">
        <title>Shoot transcriptome of the giant reed, Arundo donax.</title>
        <authorList>
            <person name="Barrero R.A."/>
            <person name="Guerrero F.D."/>
            <person name="Moolhuijzen P."/>
            <person name="Goolsby J.A."/>
            <person name="Tidwell J."/>
            <person name="Bellgard S.E."/>
            <person name="Bellgard M.I."/>
        </authorList>
    </citation>
    <scope>NUCLEOTIDE SEQUENCE</scope>
    <source>
        <tissue evidence="1">Shoot tissue taken approximately 20 cm above the soil surface</tissue>
    </source>
</reference>
<name>A0A0A9CB65_ARUDO</name>